<dbReference type="InterPro" id="IPR013154">
    <property type="entry name" value="ADH-like_N"/>
</dbReference>
<keyword evidence="6 10" id="KW-0560">Oxidoreductase</keyword>
<dbReference type="SMART" id="SM00829">
    <property type="entry name" value="PKS_ER"/>
    <property type="match status" value="1"/>
</dbReference>
<evidence type="ECO:0000256" key="3">
    <source>
        <dbReference type="ARBA" id="ARBA00022723"/>
    </source>
</evidence>
<dbReference type="FunFam" id="3.40.50.720:FF:000022">
    <property type="entry name" value="Cinnamyl alcohol dehydrogenase"/>
    <property type="match status" value="1"/>
</dbReference>
<evidence type="ECO:0000313" key="11">
    <source>
        <dbReference type="Proteomes" id="UP000017944"/>
    </source>
</evidence>
<dbReference type="PROSITE" id="PS00065">
    <property type="entry name" value="D_2_HYDROXYACID_DH_1"/>
    <property type="match status" value="1"/>
</dbReference>
<proteinExistence type="inferred from homology"/>
<keyword evidence="3 8" id="KW-0479">Metal-binding</keyword>
<sequence length="353" mass="38156">MLYTSQTTPEKDQKMSMIKSYAAKEAGGELEVYEYDPGELKPQDVEVQVDYCGICHSDLSMIDNEWGFSQYPLVAGHEVIGRVVALGSAAQDKGLQVGQRVGIGWTARSCGHCDACISGNQINCEQGAVPTIMNRGGFAEKLRADWQWVIPLPENIDIESAGPLLCGGITVFKPLLMHHITATSRVGVIGIGGLGHIAIKLLHAMGCEVTAFSSNPAKEQEVLAMGADKVVNSRDPQALKALAGQFDLIINTVNVSLDWQPYFEALTYGGNFHTVGAVLTPLSVPAFTLIAGDRSVSGSATGTPYELRKLMRFAARSKVAPTTELFPMSKINDTIKHVRDGKARYRVVLKADF</sequence>
<gene>
    <name evidence="10" type="ORF">WRSd3_02464</name>
</gene>
<evidence type="ECO:0000259" key="9">
    <source>
        <dbReference type="SMART" id="SM00829"/>
    </source>
</evidence>
<dbReference type="Gene3D" id="3.90.180.10">
    <property type="entry name" value="Medium-chain alcohol dehydrogenases, catalytic domain"/>
    <property type="match status" value="1"/>
</dbReference>
<keyword evidence="5" id="KW-0521">NADP</keyword>
<dbReference type="PATRIC" id="fig|1401327.3.peg.2281"/>
<evidence type="ECO:0000256" key="6">
    <source>
        <dbReference type="ARBA" id="ARBA00023002"/>
    </source>
</evidence>
<evidence type="ECO:0000256" key="1">
    <source>
        <dbReference type="ARBA" id="ARBA00001947"/>
    </source>
</evidence>
<protein>
    <recommendedName>
        <fullName evidence="7">alcohol dehydrogenase (NADP(+))</fullName>
        <ecNumber evidence="7">1.1.1.2</ecNumber>
    </recommendedName>
</protein>
<dbReference type="FunFam" id="3.90.180.10:FF:000018">
    <property type="entry name" value="NAD(P)-dependent alcohol dehydrogenase"/>
    <property type="match status" value="1"/>
</dbReference>
<dbReference type="CDD" id="cd05283">
    <property type="entry name" value="CAD1"/>
    <property type="match status" value="1"/>
</dbReference>
<dbReference type="GO" id="GO:0008106">
    <property type="term" value="F:alcohol dehydrogenase (NADP+) activity"/>
    <property type="evidence" value="ECO:0007669"/>
    <property type="project" value="UniProtKB-EC"/>
</dbReference>
<comment type="cofactor">
    <cofactor evidence="1 8">
        <name>Zn(2+)</name>
        <dbReference type="ChEBI" id="CHEBI:29105"/>
    </cofactor>
</comment>
<feature type="domain" description="Enoyl reductase (ER)" evidence="9">
    <location>
        <begin position="27"/>
        <end position="349"/>
    </location>
</feature>
<name>A0A090NFQ1_SHIDY</name>
<dbReference type="Proteomes" id="UP000017944">
    <property type="component" value="Unassembled WGS sequence"/>
</dbReference>
<dbReference type="InterPro" id="IPR036291">
    <property type="entry name" value="NAD(P)-bd_dom_sf"/>
</dbReference>
<evidence type="ECO:0000256" key="5">
    <source>
        <dbReference type="ARBA" id="ARBA00022857"/>
    </source>
</evidence>
<reference evidence="10 11" key="1">
    <citation type="submission" date="2013-10" db="EMBL/GenBank/DDBJ databases">
        <title>Draft genomes and the virulence plasmids of Sd1617 vaccine constructs: WRSd3 and WRSd5.</title>
        <authorList>
            <person name="Aksomboon Vongsawan A."/>
            <person name="Venkatesan M.M."/>
            <person name="Vaisvil B."/>
            <person name="Emel G."/>
            <person name="Kepatral V."/>
            <person name="Sethabutr O."/>
            <person name="Serichantalergs O."/>
            <person name="Mason C."/>
        </authorList>
    </citation>
    <scope>NUCLEOTIDE SEQUENCE [LARGE SCALE GENOMIC DNA]</scope>
    <source>
        <strain evidence="10 11">WRSd3</strain>
    </source>
</reference>
<evidence type="ECO:0000256" key="7">
    <source>
        <dbReference type="ARBA" id="ARBA00024074"/>
    </source>
</evidence>
<dbReference type="EC" id="1.1.1.2" evidence="7"/>
<dbReference type="InterPro" id="IPR029752">
    <property type="entry name" value="D-isomer_DH_CS1"/>
</dbReference>
<dbReference type="SUPFAM" id="SSF50129">
    <property type="entry name" value="GroES-like"/>
    <property type="match status" value="1"/>
</dbReference>
<accession>A0A090NFQ1</accession>
<dbReference type="Pfam" id="PF00107">
    <property type="entry name" value="ADH_zinc_N"/>
    <property type="match status" value="1"/>
</dbReference>
<dbReference type="PANTHER" id="PTHR42683">
    <property type="entry name" value="ALDEHYDE REDUCTASE"/>
    <property type="match status" value="1"/>
</dbReference>
<dbReference type="InterPro" id="IPR047109">
    <property type="entry name" value="CAD-like"/>
</dbReference>
<comment type="similarity">
    <text evidence="2 8">Belongs to the zinc-containing alcohol dehydrogenase family.</text>
</comment>
<dbReference type="Gene3D" id="3.40.50.720">
    <property type="entry name" value="NAD(P)-binding Rossmann-like Domain"/>
    <property type="match status" value="1"/>
</dbReference>
<evidence type="ECO:0000256" key="2">
    <source>
        <dbReference type="ARBA" id="ARBA00008072"/>
    </source>
</evidence>
<organism evidence="10 11">
    <name type="scientific">Shigella dysenteriae WRSd3</name>
    <dbReference type="NCBI Taxonomy" id="1401327"/>
    <lineage>
        <taxon>Bacteria</taxon>
        <taxon>Pseudomonadati</taxon>
        <taxon>Pseudomonadota</taxon>
        <taxon>Gammaproteobacteria</taxon>
        <taxon>Enterobacterales</taxon>
        <taxon>Enterobacteriaceae</taxon>
        <taxon>Shigella</taxon>
    </lineage>
</organism>
<dbReference type="InterPro" id="IPR002328">
    <property type="entry name" value="ADH_Zn_CS"/>
</dbReference>
<comment type="caution">
    <text evidence="10">The sequence shown here is derived from an EMBL/GenBank/DDBJ whole genome shotgun (WGS) entry which is preliminary data.</text>
</comment>
<evidence type="ECO:0000256" key="8">
    <source>
        <dbReference type="RuleBase" id="RU361277"/>
    </source>
</evidence>
<dbReference type="EMBL" id="AXUT01000196">
    <property type="protein sequence ID" value="ESU78972.1"/>
    <property type="molecule type" value="Genomic_DNA"/>
</dbReference>
<dbReference type="InterPro" id="IPR020843">
    <property type="entry name" value="ER"/>
</dbReference>
<dbReference type="PROSITE" id="PS00059">
    <property type="entry name" value="ADH_ZINC"/>
    <property type="match status" value="1"/>
</dbReference>
<evidence type="ECO:0000313" key="10">
    <source>
        <dbReference type="EMBL" id="ESU78972.1"/>
    </source>
</evidence>
<dbReference type="Pfam" id="PF08240">
    <property type="entry name" value="ADH_N"/>
    <property type="match status" value="1"/>
</dbReference>
<dbReference type="InterPro" id="IPR011032">
    <property type="entry name" value="GroES-like_sf"/>
</dbReference>
<dbReference type="GO" id="GO:0008270">
    <property type="term" value="F:zinc ion binding"/>
    <property type="evidence" value="ECO:0007669"/>
    <property type="project" value="InterPro"/>
</dbReference>
<dbReference type="SUPFAM" id="SSF51735">
    <property type="entry name" value="NAD(P)-binding Rossmann-fold domains"/>
    <property type="match status" value="1"/>
</dbReference>
<evidence type="ECO:0000256" key="4">
    <source>
        <dbReference type="ARBA" id="ARBA00022833"/>
    </source>
</evidence>
<dbReference type="AlphaFoldDB" id="A0A090NFQ1"/>
<keyword evidence="4 8" id="KW-0862">Zinc</keyword>
<dbReference type="InterPro" id="IPR013149">
    <property type="entry name" value="ADH-like_C"/>
</dbReference>